<keyword evidence="5" id="KW-0175">Coiled coil</keyword>
<dbReference type="SUPFAM" id="SSF144232">
    <property type="entry name" value="HIT/MYND zinc finger-like"/>
    <property type="match status" value="1"/>
</dbReference>
<evidence type="ECO:0000256" key="3">
    <source>
        <dbReference type="ARBA" id="ARBA00022833"/>
    </source>
</evidence>
<sequence>MLPCDNCQKPTESLRACSACKTVFYCDPVCQKADWSKHKPQCRQMKNRLVSFADTDSSPILPDQTHSNSPDQTPQQAYESAVLLLQRANRLFQSCGVDAFNLLPQFIDNNSNIESRIARARDLCAAARAQITSVAFLSSQRPARQALLDALIIENEFMKDALLTAKEFLAQDAAEAQAQAQQTKNSPAAAEAVTTDEISVVVRVAGATAALRLSEFDEAHALLVAAFQAVNETQATLSRTILSLLCAVEYHRKNYLLAIDFGESAITMNRQYPGCYDYVILAHLELENWDKVDEYVERAQVYEARWDPEGVARVSFFTAQVAAVMKQRKNDGASL</sequence>
<keyword evidence="8" id="KW-1185">Reference proteome</keyword>
<accession>A0AAD5XE90</accession>
<proteinExistence type="predicted"/>
<dbReference type="SUPFAM" id="SSF48452">
    <property type="entry name" value="TPR-like"/>
    <property type="match status" value="1"/>
</dbReference>
<evidence type="ECO:0000256" key="1">
    <source>
        <dbReference type="ARBA" id="ARBA00022723"/>
    </source>
</evidence>
<dbReference type="Gene3D" id="6.10.140.2220">
    <property type="match status" value="1"/>
</dbReference>
<dbReference type="InterPro" id="IPR011990">
    <property type="entry name" value="TPR-like_helical_dom_sf"/>
</dbReference>
<dbReference type="PROSITE" id="PS01360">
    <property type="entry name" value="ZF_MYND_1"/>
    <property type="match status" value="1"/>
</dbReference>
<organism evidence="7 8">
    <name type="scientific">Physocladia obscura</name>
    <dbReference type="NCBI Taxonomy" id="109957"/>
    <lineage>
        <taxon>Eukaryota</taxon>
        <taxon>Fungi</taxon>
        <taxon>Fungi incertae sedis</taxon>
        <taxon>Chytridiomycota</taxon>
        <taxon>Chytridiomycota incertae sedis</taxon>
        <taxon>Chytridiomycetes</taxon>
        <taxon>Chytridiales</taxon>
        <taxon>Chytriomycetaceae</taxon>
        <taxon>Physocladia</taxon>
    </lineage>
</organism>
<dbReference type="PROSITE" id="PS50865">
    <property type="entry name" value="ZF_MYND_2"/>
    <property type="match status" value="1"/>
</dbReference>
<evidence type="ECO:0000256" key="5">
    <source>
        <dbReference type="SAM" id="Coils"/>
    </source>
</evidence>
<feature type="domain" description="MYND-type" evidence="6">
    <location>
        <begin position="4"/>
        <end position="42"/>
    </location>
</feature>
<name>A0AAD5XE90_9FUNG</name>
<dbReference type="Proteomes" id="UP001211907">
    <property type="component" value="Unassembled WGS sequence"/>
</dbReference>
<reference evidence="7" key="1">
    <citation type="submission" date="2020-05" db="EMBL/GenBank/DDBJ databases">
        <title>Phylogenomic resolution of chytrid fungi.</title>
        <authorList>
            <person name="Stajich J.E."/>
            <person name="Amses K."/>
            <person name="Simmons R."/>
            <person name="Seto K."/>
            <person name="Myers J."/>
            <person name="Bonds A."/>
            <person name="Quandt C.A."/>
            <person name="Barry K."/>
            <person name="Liu P."/>
            <person name="Grigoriev I."/>
            <person name="Longcore J.E."/>
            <person name="James T.Y."/>
        </authorList>
    </citation>
    <scope>NUCLEOTIDE SEQUENCE</scope>
    <source>
        <strain evidence="7">JEL0513</strain>
    </source>
</reference>
<keyword evidence="1" id="KW-0479">Metal-binding</keyword>
<keyword evidence="3" id="KW-0862">Zinc</keyword>
<evidence type="ECO:0000256" key="4">
    <source>
        <dbReference type="PROSITE-ProRule" id="PRU00134"/>
    </source>
</evidence>
<dbReference type="EMBL" id="JADGJH010001554">
    <property type="protein sequence ID" value="KAJ3112329.1"/>
    <property type="molecule type" value="Genomic_DNA"/>
</dbReference>
<dbReference type="Gene3D" id="1.25.40.10">
    <property type="entry name" value="Tetratricopeptide repeat domain"/>
    <property type="match status" value="1"/>
</dbReference>
<evidence type="ECO:0000256" key="2">
    <source>
        <dbReference type="ARBA" id="ARBA00022771"/>
    </source>
</evidence>
<evidence type="ECO:0000259" key="6">
    <source>
        <dbReference type="PROSITE" id="PS50865"/>
    </source>
</evidence>
<dbReference type="AlphaFoldDB" id="A0AAD5XE90"/>
<protein>
    <recommendedName>
        <fullName evidence="6">MYND-type domain-containing protein</fullName>
    </recommendedName>
</protein>
<evidence type="ECO:0000313" key="7">
    <source>
        <dbReference type="EMBL" id="KAJ3112329.1"/>
    </source>
</evidence>
<dbReference type="InterPro" id="IPR002893">
    <property type="entry name" value="Znf_MYND"/>
</dbReference>
<feature type="coiled-coil region" evidence="5">
    <location>
        <begin position="159"/>
        <end position="186"/>
    </location>
</feature>
<keyword evidence="2 4" id="KW-0863">Zinc-finger</keyword>
<dbReference type="GO" id="GO:0008270">
    <property type="term" value="F:zinc ion binding"/>
    <property type="evidence" value="ECO:0007669"/>
    <property type="project" value="UniProtKB-KW"/>
</dbReference>
<comment type="caution">
    <text evidence="7">The sequence shown here is derived from an EMBL/GenBank/DDBJ whole genome shotgun (WGS) entry which is preliminary data.</text>
</comment>
<dbReference type="Pfam" id="PF01753">
    <property type="entry name" value="zf-MYND"/>
    <property type="match status" value="1"/>
</dbReference>
<gene>
    <name evidence="7" type="ORF">HK100_002376</name>
</gene>
<evidence type="ECO:0000313" key="8">
    <source>
        <dbReference type="Proteomes" id="UP001211907"/>
    </source>
</evidence>